<feature type="chain" id="PRO_5015733667" description="Beta-glucuronidase C-terminal domain-containing protein" evidence="1">
    <location>
        <begin position="20"/>
        <end position="470"/>
    </location>
</feature>
<accession>A0A2S9X9F8</accession>
<dbReference type="Proteomes" id="UP000239469">
    <property type="component" value="Unassembled WGS sequence"/>
</dbReference>
<dbReference type="AlphaFoldDB" id="A0A2S9X9F8"/>
<organism evidence="2 3">
    <name type="scientific">Chromobacterium amazonense</name>
    <dbReference type="NCBI Taxonomy" id="1382803"/>
    <lineage>
        <taxon>Bacteria</taxon>
        <taxon>Pseudomonadati</taxon>
        <taxon>Pseudomonadota</taxon>
        <taxon>Betaproteobacteria</taxon>
        <taxon>Neisseriales</taxon>
        <taxon>Chromobacteriaceae</taxon>
        <taxon>Chromobacterium</taxon>
    </lineage>
</organism>
<gene>
    <name evidence="2" type="ORF">BUE93_02100</name>
</gene>
<reference evidence="2 3" key="1">
    <citation type="submission" date="2017-01" db="EMBL/GenBank/DDBJ databases">
        <title>New insights into the genetic diversity of Chromobacterium isolated from tropical freshwater lake.</title>
        <authorList>
            <person name="Santos A.B."/>
            <person name="Nascimento A.M."/>
            <person name="Da Silva P.C."/>
        </authorList>
    </citation>
    <scope>NUCLEOTIDE SEQUENCE [LARGE SCALE GENOMIC DNA]</scope>
    <source>
        <strain evidence="2 3">56AF</strain>
    </source>
</reference>
<evidence type="ECO:0000313" key="2">
    <source>
        <dbReference type="EMBL" id="PRP72378.1"/>
    </source>
</evidence>
<feature type="signal peptide" evidence="1">
    <location>
        <begin position="1"/>
        <end position="19"/>
    </location>
</feature>
<comment type="caution">
    <text evidence="2">The sequence shown here is derived from an EMBL/GenBank/DDBJ whole genome shotgun (WGS) entry which is preliminary data.</text>
</comment>
<dbReference type="InterPro" id="IPR052974">
    <property type="entry name" value="GH79_Enzymes"/>
</dbReference>
<dbReference type="Gene3D" id="3.20.20.80">
    <property type="entry name" value="Glycosidases"/>
    <property type="match status" value="1"/>
</dbReference>
<evidence type="ECO:0000313" key="3">
    <source>
        <dbReference type="Proteomes" id="UP000239469"/>
    </source>
</evidence>
<keyword evidence="1" id="KW-0732">Signal</keyword>
<dbReference type="InterPro" id="IPR013780">
    <property type="entry name" value="Glyco_hydro_b"/>
</dbReference>
<dbReference type="GO" id="GO:0016798">
    <property type="term" value="F:hydrolase activity, acting on glycosyl bonds"/>
    <property type="evidence" value="ECO:0007669"/>
    <property type="project" value="InterPro"/>
</dbReference>
<dbReference type="PANTHER" id="PTHR36183">
    <property type="entry name" value="BETA-GLUCURONIDASE"/>
    <property type="match status" value="1"/>
</dbReference>
<dbReference type="SUPFAM" id="SSF51445">
    <property type="entry name" value="(Trans)glycosidases"/>
    <property type="match status" value="1"/>
</dbReference>
<name>A0A2S9X9F8_9NEIS</name>
<proteinExistence type="predicted"/>
<dbReference type="Gene3D" id="2.60.40.1180">
    <property type="entry name" value="Golgi alpha-mannosidase II"/>
    <property type="match status" value="1"/>
</dbReference>
<sequence length="470" mass="49301">MYRRSFLLGSMALTLAACGGGGGNSGNAPPPSQLAATIRFSQTNSGALLDSNYAGLSYEKTRINLFNPSNTNLINLFQLLGNNILRLGGNSTDETSLNGQILGTTAINQSQLSNLSAFLQATGWKALYGINLAGSNQAPNLTNAQQEAQAVATALGSSLIGFEIGNEPDLYVSERGYRPSGWGYSNFLSEWNSLANAIQTATPAIPLTGPASSYNYKQFTDPFAHDAGNSISTLTHHYYIANGQDPASTISRMLQPDPHLTTILQSVTQSASAAGVGFRMAECNSFYDGGSAGVSNSYASALWVLDYLFTCAMSQCQGVNLHGGGGSTYSALTDNGTNITSVNPLFYGIMLFSLAAQGRAYHVDLSVNDPSANFTAYGVSRNDGGQNILIINKDSSRVSQTTVQFASNIRNVRQWTLSGSSLNSLTGTRLNGAPISINGSLSNAPSSLSTNSGSIAINVPPITAILLQSA</sequence>
<dbReference type="GO" id="GO:0016020">
    <property type="term" value="C:membrane"/>
    <property type="evidence" value="ECO:0007669"/>
    <property type="project" value="InterPro"/>
</dbReference>
<protein>
    <recommendedName>
        <fullName evidence="4">Beta-glucuronidase C-terminal domain-containing protein</fullName>
    </recommendedName>
</protein>
<evidence type="ECO:0008006" key="4">
    <source>
        <dbReference type="Google" id="ProtNLM"/>
    </source>
</evidence>
<dbReference type="PANTHER" id="PTHR36183:SF2">
    <property type="entry name" value="BETA-GLUCURONIDASE C-TERMINAL DOMAIN-CONTAINING PROTEIN"/>
    <property type="match status" value="1"/>
</dbReference>
<dbReference type="PROSITE" id="PS51257">
    <property type="entry name" value="PROKAR_LIPOPROTEIN"/>
    <property type="match status" value="1"/>
</dbReference>
<dbReference type="InterPro" id="IPR017853">
    <property type="entry name" value="GH"/>
</dbReference>
<dbReference type="Pfam" id="PF03662">
    <property type="entry name" value="Glyco_hydro_79n"/>
    <property type="match status" value="1"/>
</dbReference>
<dbReference type="EMBL" id="MTBD01000004">
    <property type="protein sequence ID" value="PRP72378.1"/>
    <property type="molecule type" value="Genomic_DNA"/>
</dbReference>
<evidence type="ECO:0000256" key="1">
    <source>
        <dbReference type="SAM" id="SignalP"/>
    </source>
</evidence>
<dbReference type="InterPro" id="IPR005199">
    <property type="entry name" value="Glyco_hydro_79"/>
</dbReference>